<proteinExistence type="predicted"/>
<dbReference type="EMBL" id="CAFBMH010000246">
    <property type="protein sequence ID" value="CAB4942226.1"/>
    <property type="molecule type" value="Genomic_DNA"/>
</dbReference>
<name>A0A6J7JG69_9ZZZZ</name>
<accession>A0A6J7JG69</accession>
<organism evidence="1">
    <name type="scientific">freshwater metagenome</name>
    <dbReference type="NCBI Taxonomy" id="449393"/>
    <lineage>
        <taxon>unclassified sequences</taxon>
        <taxon>metagenomes</taxon>
        <taxon>ecological metagenomes</taxon>
    </lineage>
</organism>
<sequence length="102" mass="11498">MRDRVAQLAPPRVIFGETATTLHRHARVALLRERLSDDVRRVVERSIDIAPRLGTHPQHVARNVVEDRGRVGVKCDINGGERGQYIDVDLDELGGVFRHGTR</sequence>
<gene>
    <name evidence="1" type="ORF">UFOPK3543_03312</name>
</gene>
<protein>
    <submittedName>
        <fullName evidence="1">Unannotated protein</fullName>
    </submittedName>
</protein>
<dbReference type="AlphaFoldDB" id="A0A6J7JG69"/>
<evidence type="ECO:0000313" key="1">
    <source>
        <dbReference type="EMBL" id="CAB4942226.1"/>
    </source>
</evidence>
<reference evidence="1" key="1">
    <citation type="submission" date="2020-05" db="EMBL/GenBank/DDBJ databases">
        <authorList>
            <person name="Chiriac C."/>
            <person name="Salcher M."/>
            <person name="Ghai R."/>
            <person name="Kavagutti S V."/>
        </authorList>
    </citation>
    <scope>NUCLEOTIDE SEQUENCE</scope>
</reference>